<evidence type="ECO:0000313" key="4">
    <source>
        <dbReference type="EMBL" id="MPC49311.1"/>
    </source>
</evidence>
<dbReference type="Gene3D" id="2.130.10.10">
    <property type="entry name" value="YVTN repeat-like/Quinoprotein amine dehydrogenase"/>
    <property type="match status" value="1"/>
</dbReference>
<dbReference type="AlphaFoldDB" id="A0A5B7FPD2"/>
<dbReference type="Pfam" id="PF23389">
    <property type="entry name" value="Beta-prop_WDR19_1st"/>
    <property type="match status" value="1"/>
</dbReference>
<evidence type="ECO:0000313" key="5">
    <source>
        <dbReference type="Proteomes" id="UP000324222"/>
    </source>
</evidence>
<dbReference type="PANTHER" id="PTHR14920">
    <property type="entry name" value="OSMOTIC AVOIDANCE ABNORMAL PROTEIN 1/WD REPEAT MEMBRANE PROTEIN"/>
    <property type="match status" value="1"/>
</dbReference>
<dbReference type="GO" id="GO:0035721">
    <property type="term" value="P:intraciliary retrograde transport"/>
    <property type="evidence" value="ECO:0007669"/>
    <property type="project" value="InterPro"/>
</dbReference>
<dbReference type="EMBL" id="VSRR010008794">
    <property type="protein sequence ID" value="MPC49311.1"/>
    <property type="molecule type" value="Genomic_DNA"/>
</dbReference>
<sequence length="185" mass="20627">MQKKDPLTVWVSSRLRSEDCEKEQLSISELPFSTTESRYGDGYILLGFSAGYFVVISTHLKEIGQELFQAKNHRDVLNDIAISTSLSKAASCGDNFIKIHELTNLKESYAVVTVDDERGLDWLEWSDDGQLLAVASPTGNIHVYLTKLPVLGGAHTTRVAFLTSLLEVTVTNIMEKVRAYFCLHS</sequence>
<dbReference type="GO" id="GO:0030991">
    <property type="term" value="C:intraciliary transport particle A"/>
    <property type="evidence" value="ECO:0007669"/>
    <property type="project" value="TreeGrafter"/>
</dbReference>
<dbReference type="SUPFAM" id="SSF50978">
    <property type="entry name" value="WD40 repeat-like"/>
    <property type="match status" value="1"/>
</dbReference>
<protein>
    <submittedName>
        <fullName evidence="4">WD repeat-containing protein 19</fullName>
    </submittedName>
</protein>
<keyword evidence="2" id="KW-0677">Repeat</keyword>
<dbReference type="GO" id="GO:0060271">
    <property type="term" value="P:cilium assembly"/>
    <property type="evidence" value="ECO:0007669"/>
    <property type="project" value="TreeGrafter"/>
</dbReference>
<dbReference type="Proteomes" id="UP000324222">
    <property type="component" value="Unassembled WGS sequence"/>
</dbReference>
<gene>
    <name evidence="4" type="primary">Wdr19_3</name>
    <name evidence="4" type="ORF">E2C01_043110</name>
</gene>
<keyword evidence="5" id="KW-1185">Reference proteome</keyword>
<keyword evidence="1" id="KW-0853">WD repeat</keyword>
<dbReference type="OrthoDB" id="10250638at2759"/>
<name>A0A5B7FPD2_PORTR</name>
<comment type="caution">
    <text evidence="4">The sequence shown here is derived from an EMBL/GenBank/DDBJ whole genome shotgun (WGS) entry which is preliminary data.</text>
</comment>
<dbReference type="InterPro" id="IPR036322">
    <property type="entry name" value="WD40_repeat_dom_sf"/>
</dbReference>
<evidence type="ECO:0000256" key="2">
    <source>
        <dbReference type="ARBA" id="ARBA00022737"/>
    </source>
</evidence>
<dbReference type="InterPro" id="IPR040379">
    <property type="entry name" value="WDR19/dyf-2"/>
</dbReference>
<dbReference type="InterPro" id="IPR057855">
    <property type="entry name" value="Beta-prop_WDR19_1st"/>
</dbReference>
<accession>A0A5B7FPD2</accession>
<organism evidence="4 5">
    <name type="scientific">Portunus trituberculatus</name>
    <name type="common">Swimming crab</name>
    <name type="synonym">Neptunus trituberculatus</name>
    <dbReference type="NCBI Taxonomy" id="210409"/>
    <lineage>
        <taxon>Eukaryota</taxon>
        <taxon>Metazoa</taxon>
        <taxon>Ecdysozoa</taxon>
        <taxon>Arthropoda</taxon>
        <taxon>Crustacea</taxon>
        <taxon>Multicrustacea</taxon>
        <taxon>Malacostraca</taxon>
        <taxon>Eumalacostraca</taxon>
        <taxon>Eucarida</taxon>
        <taxon>Decapoda</taxon>
        <taxon>Pleocyemata</taxon>
        <taxon>Brachyura</taxon>
        <taxon>Eubrachyura</taxon>
        <taxon>Portunoidea</taxon>
        <taxon>Portunidae</taxon>
        <taxon>Portuninae</taxon>
        <taxon>Portunus</taxon>
    </lineage>
</organism>
<proteinExistence type="predicted"/>
<dbReference type="GO" id="GO:0005929">
    <property type="term" value="C:cilium"/>
    <property type="evidence" value="ECO:0007669"/>
    <property type="project" value="TreeGrafter"/>
</dbReference>
<evidence type="ECO:0000256" key="1">
    <source>
        <dbReference type="ARBA" id="ARBA00022574"/>
    </source>
</evidence>
<feature type="domain" description="WDR19 first beta-propeller" evidence="3">
    <location>
        <begin position="38"/>
        <end position="139"/>
    </location>
</feature>
<evidence type="ECO:0000259" key="3">
    <source>
        <dbReference type="Pfam" id="PF23389"/>
    </source>
</evidence>
<dbReference type="PANTHER" id="PTHR14920:SF0">
    <property type="entry name" value="WD REPEAT DOMAIN 19"/>
    <property type="match status" value="1"/>
</dbReference>
<reference evidence="4 5" key="1">
    <citation type="submission" date="2019-05" db="EMBL/GenBank/DDBJ databases">
        <title>Another draft genome of Portunus trituberculatus and its Hox gene families provides insights of decapod evolution.</title>
        <authorList>
            <person name="Jeong J.-H."/>
            <person name="Song I."/>
            <person name="Kim S."/>
            <person name="Choi T."/>
            <person name="Kim D."/>
            <person name="Ryu S."/>
            <person name="Kim W."/>
        </authorList>
    </citation>
    <scope>NUCLEOTIDE SEQUENCE [LARGE SCALE GENOMIC DNA]</scope>
    <source>
        <tissue evidence="4">Muscle</tissue>
    </source>
</reference>
<dbReference type="InterPro" id="IPR015943">
    <property type="entry name" value="WD40/YVTN_repeat-like_dom_sf"/>
</dbReference>